<dbReference type="Proteomes" id="UP000826271">
    <property type="component" value="Unassembled WGS sequence"/>
</dbReference>
<dbReference type="AlphaFoldDB" id="A0AAV6XQR9"/>
<accession>A0AAV6XQR9</accession>
<dbReference type="GO" id="GO:0008270">
    <property type="term" value="F:zinc ion binding"/>
    <property type="evidence" value="ECO:0007669"/>
    <property type="project" value="UniProtKB-KW"/>
</dbReference>
<dbReference type="Pfam" id="PF14223">
    <property type="entry name" value="Retrotran_gag_2"/>
    <property type="match status" value="1"/>
</dbReference>
<keyword evidence="1" id="KW-0862">Zinc</keyword>
<protein>
    <recommendedName>
        <fullName evidence="2">CCHC-type domain-containing protein</fullName>
    </recommendedName>
</protein>
<feature type="domain" description="CCHC-type" evidence="2">
    <location>
        <begin position="267"/>
        <end position="282"/>
    </location>
</feature>
<dbReference type="EMBL" id="WHWC01000005">
    <property type="protein sequence ID" value="KAG8383007.1"/>
    <property type="molecule type" value="Genomic_DNA"/>
</dbReference>
<gene>
    <name evidence="3" type="ORF">BUALT_Bualt05G0139100</name>
</gene>
<dbReference type="Gene3D" id="4.10.60.10">
    <property type="entry name" value="Zinc finger, CCHC-type"/>
    <property type="match status" value="1"/>
</dbReference>
<organism evidence="3 4">
    <name type="scientific">Buddleja alternifolia</name>
    <dbReference type="NCBI Taxonomy" id="168488"/>
    <lineage>
        <taxon>Eukaryota</taxon>
        <taxon>Viridiplantae</taxon>
        <taxon>Streptophyta</taxon>
        <taxon>Embryophyta</taxon>
        <taxon>Tracheophyta</taxon>
        <taxon>Spermatophyta</taxon>
        <taxon>Magnoliopsida</taxon>
        <taxon>eudicotyledons</taxon>
        <taxon>Gunneridae</taxon>
        <taxon>Pentapetalae</taxon>
        <taxon>asterids</taxon>
        <taxon>lamiids</taxon>
        <taxon>Lamiales</taxon>
        <taxon>Scrophulariaceae</taxon>
        <taxon>Buddlejeae</taxon>
        <taxon>Buddleja</taxon>
    </lineage>
</organism>
<evidence type="ECO:0000313" key="3">
    <source>
        <dbReference type="EMBL" id="KAG8383007.1"/>
    </source>
</evidence>
<evidence type="ECO:0000259" key="2">
    <source>
        <dbReference type="PROSITE" id="PS50158"/>
    </source>
</evidence>
<keyword evidence="1" id="KW-0479">Metal-binding</keyword>
<dbReference type="PROSITE" id="PS50158">
    <property type="entry name" value="ZF_CCHC"/>
    <property type="match status" value="1"/>
</dbReference>
<dbReference type="GO" id="GO:0003676">
    <property type="term" value="F:nucleic acid binding"/>
    <property type="evidence" value="ECO:0007669"/>
    <property type="project" value="InterPro"/>
</dbReference>
<sequence>MSEREGDLWPSIAQRVSIYVCAAVSLHSHATSVTVFNGLNFFEWRKQVNFHLGVLDLDLALLEENPADITDESSDTEKLKRKASDRSNRLCMSFMRMTIANNIKTTLPESVTAKEYLKLVEERFRSADKSLAGTLMAELTTMKYARSRSMQQHVLEMTNTAARLKSLDMTVDDSFLMQFILNSLPPEYEPFQINYNTIKDKWNVNELSSKLTQEKTRLKAQGVHTVNLVGQGASKVFKPKSKKFKKKGPAKVPQVANGKKEDKADNCHFCKREGHYQKDCPKRKAWLEKKGTFNAYVCFESNLSEVLSNTWWLDSGATTHVSNIMQGFLTI</sequence>
<keyword evidence="1" id="KW-0863">Zinc-finger</keyword>
<evidence type="ECO:0000256" key="1">
    <source>
        <dbReference type="PROSITE-ProRule" id="PRU00047"/>
    </source>
</evidence>
<dbReference type="InterPro" id="IPR001878">
    <property type="entry name" value="Znf_CCHC"/>
</dbReference>
<dbReference type="InterPro" id="IPR036875">
    <property type="entry name" value="Znf_CCHC_sf"/>
</dbReference>
<proteinExistence type="predicted"/>
<evidence type="ECO:0000313" key="4">
    <source>
        <dbReference type="Proteomes" id="UP000826271"/>
    </source>
</evidence>
<dbReference type="PANTHER" id="PTHR35317:SF10">
    <property type="entry name" value="RNA-DIRECTED DNA POLYMERASE"/>
    <property type="match status" value="1"/>
</dbReference>
<name>A0AAV6XQR9_9LAMI</name>
<dbReference type="SUPFAM" id="SSF57756">
    <property type="entry name" value="Retrovirus zinc finger-like domains"/>
    <property type="match status" value="1"/>
</dbReference>
<reference evidence="3" key="1">
    <citation type="submission" date="2019-10" db="EMBL/GenBank/DDBJ databases">
        <authorList>
            <person name="Zhang R."/>
            <person name="Pan Y."/>
            <person name="Wang J."/>
            <person name="Ma R."/>
            <person name="Yu S."/>
        </authorList>
    </citation>
    <scope>NUCLEOTIDE SEQUENCE</scope>
    <source>
        <strain evidence="3">LA-IB0</strain>
        <tissue evidence="3">Leaf</tissue>
    </source>
</reference>
<comment type="caution">
    <text evidence="3">The sequence shown here is derived from an EMBL/GenBank/DDBJ whole genome shotgun (WGS) entry which is preliminary data.</text>
</comment>
<dbReference type="PANTHER" id="PTHR35317">
    <property type="entry name" value="OS04G0629600 PROTEIN"/>
    <property type="match status" value="1"/>
</dbReference>
<keyword evidence="4" id="KW-1185">Reference proteome</keyword>